<dbReference type="PANTHER" id="PTHR23289">
    <property type="entry name" value="CYTOCHROME C OXIDASE ASSEMBLY PROTEIN COX15"/>
    <property type="match status" value="1"/>
</dbReference>
<dbReference type="Proteomes" id="UP001431209">
    <property type="component" value="Unassembled WGS sequence"/>
</dbReference>
<evidence type="ECO:0000256" key="5">
    <source>
        <dbReference type="ARBA" id="ARBA00022989"/>
    </source>
</evidence>
<evidence type="ECO:0000256" key="6">
    <source>
        <dbReference type="ARBA" id="ARBA00023002"/>
    </source>
</evidence>
<evidence type="ECO:0000256" key="4">
    <source>
        <dbReference type="ARBA" id="ARBA00022723"/>
    </source>
</evidence>
<dbReference type="AlphaFoldDB" id="A0AAW2Z6Z2"/>
<evidence type="ECO:0000256" key="11">
    <source>
        <dbReference type="ARBA" id="ARBA00048044"/>
    </source>
</evidence>
<feature type="transmembrane region" description="Helical" evidence="12">
    <location>
        <begin position="232"/>
        <end position="253"/>
    </location>
</feature>
<organism evidence="13 14">
    <name type="scientific">Acrasis kona</name>
    <dbReference type="NCBI Taxonomy" id="1008807"/>
    <lineage>
        <taxon>Eukaryota</taxon>
        <taxon>Discoba</taxon>
        <taxon>Heterolobosea</taxon>
        <taxon>Tetramitia</taxon>
        <taxon>Eutetramitia</taxon>
        <taxon>Acrasidae</taxon>
        <taxon>Acrasis</taxon>
    </lineage>
</organism>
<feature type="transmembrane region" description="Helical" evidence="12">
    <location>
        <begin position="335"/>
        <end position="354"/>
    </location>
</feature>
<sequence>MLRAFSRASVQARNRVLTSSVRSPIFIQSANKVFRSTLTTTPIEVIEQEFKSSEESKTNSKERCRAEKQVRVWLVTMAGMVITIVVVGGLTRLTESGLSMVHWNLLGTLPPLNEQEWDVEFEKYKQFPEYKKKNVGMTKDEFKRIYYYEYIHRQLGRLVGATYILPAIYFAARGYFSKKGLNIMPAWRALLIGGMIGFQGLLGWYMVKSGLDENHDLMVRYNNVPRVSQYRLSSHLSTAFLIYAVMLWSALDLDKNRKLTDPLTLKNVQMLKRWAPIVTAIMFVTAASGAFVAGMDAGLVYNEFPLMGGRLIPADALALKPTILNFFENASMVQFQHRLLATVTTVGVFSLYALARRGGNFHKLPKQLRVALNSVVTVVAAQYILGITTLLTYVPTSIASTHQIGSLTLFSVLLWLTHLLKRRI</sequence>
<keyword evidence="9 12" id="KW-0472">Membrane</keyword>
<keyword evidence="6" id="KW-0560">Oxidoreductase</keyword>
<dbReference type="GO" id="GO:0005743">
    <property type="term" value="C:mitochondrial inner membrane"/>
    <property type="evidence" value="ECO:0007669"/>
    <property type="project" value="TreeGrafter"/>
</dbReference>
<comment type="subcellular location">
    <subcellularLocation>
        <location evidence="2">Membrane</location>
        <topology evidence="2">Multi-pass membrane protein</topology>
    </subcellularLocation>
</comment>
<evidence type="ECO:0000313" key="13">
    <source>
        <dbReference type="EMBL" id="KAL0484906.1"/>
    </source>
</evidence>
<feature type="transmembrane region" description="Helical" evidence="12">
    <location>
        <begin position="375"/>
        <end position="394"/>
    </location>
</feature>
<name>A0AAW2Z6Z2_9EUKA</name>
<evidence type="ECO:0000256" key="12">
    <source>
        <dbReference type="SAM" id="Phobius"/>
    </source>
</evidence>
<keyword evidence="5 12" id="KW-1133">Transmembrane helix</keyword>
<comment type="pathway">
    <text evidence="10">Porphyrin-containing compound metabolism; heme A biosynthesis; heme A from heme O: step 1/1.</text>
</comment>
<dbReference type="Pfam" id="PF02628">
    <property type="entry name" value="COX15-CtaA"/>
    <property type="match status" value="1"/>
</dbReference>
<feature type="transmembrane region" description="Helical" evidence="12">
    <location>
        <begin position="400"/>
        <end position="420"/>
    </location>
</feature>
<feature type="transmembrane region" description="Helical" evidence="12">
    <location>
        <begin position="188"/>
        <end position="207"/>
    </location>
</feature>
<comment type="catalytic activity">
    <reaction evidence="11">
        <text>Fe(II)-heme o + 2 A + H2O = Fe(II)-heme a + 2 AH2</text>
        <dbReference type="Rhea" id="RHEA:63388"/>
        <dbReference type="ChEBI" id="CHEBI:13193"/>
        <dbReference type="ChEBI" id="CHEBI:15377"/>
        <dbReference type="ChEBI" id="CHEBI:17499"/>
        <dbReference type="ChEBI" id="CHEBI:60530"/>
        <dbReference type="ChEBI" id="CHEBI:61715"/>
        <dbReference type="EC" id="1.17.99.9"/>
    </reaction>
    <physiologicalReaction direction="left-to-right" evidence="11">
        <dbReference type="Rhea" id="RHEA:63389"/>
    </physiologicalReaction>
</comment>
<dbReference type="GO" id="GO:0120547">
    <property type="term" value="F:heme A synthase activity"/>
    <property type="evidence" value="ECO:0007669"/>
    <property type="project" value="UniProtKB-EC"/>
</dbReference>
<dbReference type="GO" id="GO:0046872">
    <property type="term" value="F:metal ion binding"/>
    <property type="evidence" value="ECO:0007669"/>
    <property type="project" value="UniProtKB-KW"/>
</dbReference>
<dbReference type="PANTHER" id="PTHR23289:SF2">
    <property type="entry name" value="CYTOCHROME C OXIDASE ASSEMBLY PROTEIN COX15 HOMOLOG"/>
    <property type="match status" value="1"/>
</dbReference>
<gene>
    <name evidence="13" type="ORF">AKO1_011798</name>
</gene>
<evidence type="ECO:0000313" key="14">
    <source>
        <dbReference type="Proteomes" id="UP001431209"/>
    </source>
</evidence>
<evidence type="ECO:0000256" key="3">
    <source>
        <dbReference type="ARBA" id="ARBA00022692"/>
    </source>
</evidence>
<evidence type="ECO:0000256" key="1">
    <source>
        <dbReference type="ARBA" id="ARBA00001970"/>
    </source>
</evidence>
<accession>A0AAW2Z6Z2</accession>
<feature type="transmembrane region" description="Helical" evidence="12">
    <location>
        <begin position="155"/>
        <end position="176"/>
    </location>
</feature>
<dbReference type="GO" id="GO:0006784">
    <property type="term" value="P:heme A biosynthetic process"/>
    <property type="evidence" value="ECO:0007669"/>
    <property type="project" value="InterPro"/>
</dbReference>
<evidence type="ECO:0000256" key="2">
    <source>
        <dbReference type="ARBA" id="ARBA00004141"/>
    </source>
</evidence>
<comment type="cofactor">
    <cofactor evidence="1">
        <name>heme b</name>
        <dbReference type="ChEBI" id="CHEBI:60344"/>
    </cofactor>
</comment>
<feature type="transmembrane region" description="Helical" evidence="12">
    <location>
        <begin position="70"/>
        <end position="90"/>
    </location>
</feature>
<feature type="transmembrane region" description="Helical" evidence="12">
    <location>
        <begin position="274"/>
        <end position="295"/>
    </location>
</feature>
<keyword evidence="7" id="KW-0408">Iron</keyword>
<dbReference type="InterPro" id="IPR003780">
    <property type="entry name" value="COX15/CtaA_fam"/>
</dbReference>
<evidence type="ECO:0000256" key="7">
    <source>
        <dbReference type="ARBA" id="ARBA00023004"/>
    </source>
</evidence>
<reference evidence="13 14" key="1">
    <citation type="submission" date="2024-03" db="EMBL/GenBank/DDBJ databases">
        <title>The Acrasis kona genome and developmental transcriptomes reveal deep origins of eukaryotic multicellular pathways.</title>
        <authorList>
            <person name="Sheikh S."/>
            <person name="Fu C.-J."/>
            <person name="Brown M.W."/>
            <person name="Baldauf S.L."/>
        </authorList>
    </citation>
    <scope>NUCLEOTIDE SEQUENCE [LARGE SCALE GENOMIC DNA]</scope>
    <source>
        <strain evidence="13 14">ATCC MYA-3509</strain>
    </source>
</reference>
<proteinExistence type="predicted"/>
<dbReference type="InterPro" id="IPR023754">
    <property type="entry name" value="HemeA_Synthase_type2"/>
</dbReference>
<evidence type="ECO:0000256" key="9">
    <source>
        <dbReference type="ARBA" id="ARBA00023136"/>
    </source>
</evidence>
<evidence type="ECO:0000256" key="8">
    <source>
        <dbReference type="ARBA" id="ARBA00023133"/>
    </source>
</evidence>
<keyword evidence="4" id="KW-0479">Metal-binding</keyword>
<protein>
    <submittedName>
        <fullName evidence="13">Cox15</fullName>
    </submittedName>
</protein>
<comment type="caution">
    <text evidence="13">The sequence shown here is derived from an EMBL/GenBank/DDBJ whole genome shotgun (WGS) entry which is preliminary data.</text>
</comment>
<keyword evidence="14" id="KW-1185">Reference proteome</keyword>
<dbReference type="GO" id="GO:0016653">
    <property type="term" value="F:oxidoreductase activity, acting on NAD(P)H, heme protein as acceptor"/>
    <property type="evidence" value="ECO:0007669"/>
    <property type="project" value="TreeGrafter"/>
</dbReference>
<keyword evidence="3 12" id="KW-0812">Transmembrane</keyword>
<keyword evidence="8" id="KW-0350">Heme biosynthesis</keyword>
<evidence type="ECO:0000256" key="10">
    <source>
        <dbReference type="ARBA" id="ARBA00044501"/>
    </source>
</evidence>
<dbReference type="EMBL" id="JAOPGA020001083">
    <property type="protein sequence ID" value="KAL0484906.1"/>
    <property type="molecule type" value="Genomic_DNA"/>
</dbReference>